<dbReference type="Gene3D" id="1.20.58.1770">
    <property type="match status" value="1"/>
</dbReference>
<keyword evidence="3" id="KW-1185">Reference proteome</keyword>
<dbReference type="Proteomes" id="UP001145742">
    <property type="component" value="Unassembled WGS sequence"/>
</dbReference>
<name>A0ABQ9D6Q7_9PASS</name>
<comment type="caution">
    <text evidence="2">The sequence shown here is derived from an EMBL/GenBank/DDBJ whole genome shotgun (WGS) entry which is preliminary data.</text>
</comment>
<evidence type="ECO:0000313" key="3">
    <source>
        <dbReference type="Proteomes" id="UP001145742"/>
    </source>
</evidence>
<reference evidence="2" key="1">
    <citation type="submission" date="2019-10" db="EMBL/GenBank/DDBJ databases">
        <authorList>
            <person name="Soares A.E.R."/>
            <person name="Aleixo A."/>
            <person name="Schneider P."/>
            <person name="Miyaki C.Y."/>
            <person name="Schneider M.P."/>
            <person name="Mello C."/>
            <person name="Vasconcelos A.T.R."/>
        </authorList>
    </citation>
    <scope>NUCLEOTIDE SEQUENCE</scope>
    <source>
        <tissue evidence="2">Muscle</tissue>
    </source>
</reference>
<feature type="region of interest" description="Disordered" evidence="1">
    <location>
        <begin position="126"/>
        <end position="232"/>
    </location>
</feature>
<organism evidence="2 3">
    <name type="scientific">Willisornis vidua</name>
    <name type="common">Xingu scale-backed antbird</name>
    <dbReference type="NCBI Taxonomy" id="1566151"/>
    <lineage>
        <taxon>Eukaryota</taxon>
        <taxon>Metazoa</taxon>
        <taxon>Chordata</taxon>
        <taxon>Craniata</taxon>
        <taxon>Vertebrata</taxon>
        <taxon>Euteleostomi</taxon>
        <taxon>Archelosauria</taxon>
        <taxon>Archosauria</taxon>
        <taxon>Dinosauria</taxon>
        <taxon>Saurischia</taxon>
        <taxon>Theropoda</taxon>
        <taxon>Coelurosauria</taxon>
        <taxon>Aves</taxon>
        <taxon>Neognathae</taxon>
        <taxon>Neoaves</taxon>
        <taxon>Telluraves</taxon>
        <taxon>Australaves</taxon>
        <taxon>Passeriformes</taxon>
        <taxon>Thamnophilidae</taxon>
        <taxon>Willisornis</taxon>
    </lineage>
</organism>
<accession>A0ABQ9D6Q7</accession>
<gene>
    <name evidence="2" type="ORF">WISP_74016</name>
</gene>
<evidence type="ECO:0000256" key="1">
    <source>
        <dbReference type="SAM" id="MobiDB-lite"/>
    </source>
</evidence>
<proteinExistence type="predicted"/>
<evidence type="ECO:0000313" key="2">
    <source>
        <dbReference type="EMBL" id="KAJ7416094.1"/>
    </source>
</evidence>
<dbReference type="EMBL" id="WHWB01033863">
    <property type="protein sequence ID" value="KAJ7416094.1"/>
    <property type="molecule type" value="Genomic_DNA"/>
</dbReference>
<feature type="compositionally biased region" description="Polar residues" evidence="1">
    <location>
        <begin position="149"/>
        <end position="169"/>
    </location>
</feature>
<sequence>MEDMDCSPEKALEKSPLQLTADVVYDISTVSGRDLMQLSTGPHFTATRDQLQYKILRVLEILEALVTERQLQPEQDQSRLAMGCSSVLSPAAAKSGAGTDFAAPSGVAVAERGAKGALTEIAREAPRDGIETGSAARGVSGAERERSAFSANSTIRKTAPDKNNASAQHPSFPIPEGGKMQVAASTKTAQKGREGETAPSLPPSPASAVHNYAKTGTGGVASSDPARQPACPVQRGRVVRTVSDTKIAESRGAERHSLLPAFHSPVRGGEREKPQLVCLLSVVGKKSFVSPS</sequence>
<protein>
    <submittedName>
        <fullName evidence="2">Uncharacterized protein</fullName>
    </submittedName>
</protein>